<keyword evidence="5" id="KW-1133">Transmembrane helix</keyword>
<evidence type="ECO:0000256" key="5">
    <source>
        <dbReference type="SAM" id="Phobius"/>
    </source>
</evidence>
<keyword evidence="7" id="KW-1185">Reference proteome</keyword>
<comment type="similarity">
    <text evidence="1">Belongs to the FAD-binding monooxygenase family.</text>
</comment>
<evidence type="ECO:0000256" key="2">
    <source>
        <dbReference type="ARBA" id="ARBA00022630"/>
    </source>
</evidence>
<sequence length="533" mass="59818">MSVNSYPQVCIIGCGASGISAALRLRDHVGIKSFTIFERNDGPGGVWLENTYPGAACDVPAQYYSSANTLNPNWSSHYSGRNEIQAYWAKLHSEQGLDKHTRYRLECKSAVWNDATSQWTLTFSNVLNGEIVEFVADIIIAGIGGFSLPNMQTKSLPGIGSFRGPVFHTARWNHAVDLKGKRIGVIGNGCSAAQLVPALSEDPSARVINFVRTPQWYMPRNNEPFSAWTKWCYRNVPFANRLARWKLLLMIDLISPLFHKNGTKLRTKIEKISTAHIKKHGPAKYLDFLIPKFPLGAKRIIYDPGYLDSLSRPNVELVHNTQIGQVTEDGVILKNGEECKLDAIILATGFDTCTFLTSIDIKGRNGADLKQVWDEVGGPEAYYCSLVPKFPNLYMLGGPNSATGHQSVIFFMECQARWCCKVIKHMLQLKASSVEPKPEAEKRFNEWVQKELLDTVWGTEKTDSWYRMPNGKMHTLWPKSALSFYWTMMFPKWADMDFVGARKPNSKTSIVLVWTALVAAVFGGAVYRFGLRV</sequence>
<dbReference type="GO" id="GO:0050661">
    <property type="term" value="F:NADP binding"/>
    <property type="evidence" value="ECO:0007669"/>
    <property type="project" value="InterPro"/>
</dbReference>
<dbReference type="PRINTS" id="PR00370">
    <property type="entry name" value="FMOXYGENASE"/>
</dbReference>
<keyword evidence="5" id="KW-0472">Membrane</keyword>
<dbReference type="PANTHER" id="PTHR42877">
    <property type="entry name" value="L-ORNITHINE N(5)-MONOOXYGENASE-RELATED"/>
    <property type="match status" value="1"/>
</dbReference>
<dbReference type="InterPro" id="IPR000960">
    <property type="entry name" value="Flavin_mOase"/>
</dbReference>
<dbReference type="STRING" id="1330018.A0A167IFW9"/>
<evidence type="ECO:0000256" key="1">
    <source>
        <dbReference type="ARBA" id="ARBA00010139"/>
    </source>
</evidence>
<keyword evidence="3" id="KW-0274">FAD</keyword>
<dbReference type="EMBL" id="KV417309">
    <property type="protein sequence ID" value="KZO92607.1"/>
    <property type="molecule type" value="Genomic_DNA"/>
</dbReference>
<evidence type="ECO:0000256" key="3">
    <source>
        <dbReference type="ARBA" id="ARBA00022827"/>
    </source>
</evidence>
<accession>A0A167IFW9</accession>
<dbReference type="SUPFAM" id="SSF51905">
    <property type="entry name" value="FAD/NAD(P)-binding domain"/>
    <property type="match status" value="1"/>
</dbReference>
<dbReference type="InterPro" id="IPR020946">
    <property type="entry name" value="Flavin_mOase-like"/>
</dbReference>
<dbReference type="Pfam" id="PF00743">
    <property type="entry name" value="FMO-like"/>
    <property type="match status" value="1"/>
</dbReference>
<feature type="transmembrane region" description="Helical" evidence="5">
    <location>
        <begin position="511"/>
        <end position="531"/>
    </location>
</feature>
<keyword evidence="2" id="KW-0285">Flavoprotein</keyword>
<organism evidence="6 7">
    <name type="scientific">Calocera viscosa (strain TUFC12733)</name>
    <dbReference type="NCBI Taxonomy" id="1330018"/>
    <lineage>
        <taxon>Eukaryota</taxon>
        <taxon>Fungi</taxon>
        <taxon>Dikarya</taxon>
        <taxon>Basidiomycota</taxon>
        <taxon>Agaricomycotina</taxon>
        <taxon>Dacrymycetes</taxon>
        <taxon>Dacrymycetales</taxon>
        <taxon>Dacrymycetaceae</taxon>
        <taxon>Calocera</taxon>
    </lineage>
</organism>
<dbReference type="GO" id="GO:0050660">
    <property type="term" value="F:flavin adenine dinucleotide binding"/>
    <property type="evidence" value="ECO:0007669"/>
    <property type="project" value="InterPro"/>
</dbReference>
<dbReference type="PANTHER" id="PTHR42877:SF4">
    <property type="entry name" value="FAD_NAD(P)-BINDING DOMAIN-CONTAINING PROTEIN-RELATED"/>
    <property type="match status" value="1"/>
</dbReference>
<dbReference type="Gene3D" id="3.50.50.60">
    <property type="entry name" value="FAD/NAD(P)-binding domain"/>
    <property type="match status" value="3"/>
</dbReference>
<keyword evidence="5" id="KW-0812">Transmembrane</keyword>
<dbReference type="AlphaFoldDB" id="A0A167IFW9"/>
<dbReference type="OrthoDB" id="74360at2759"/>
<evidence type="ECO:0000256" key="4">
    <source>
        <dbReference type="ARBA" id="ARBA00023002"/>
    </source>
</evidence>
<dbReference type="GO" id="GO:0004499">
    <property type="term" value="F:N,N-dimethylaniline monooxygenase activity"/>
    <property type="evidence" value="ECO:0007669"/>
    <property type="project" value="InterPro"/>
</dbReference>
<evidence type="ECO:0000313" key="6">
    <source>
        <dbReference type="EMBL" id="KZO92607.1"/>
    </source>
</evidence>
<evidence type="ECO:0000313" key="7">
    <source>
        <dbReference type="Proteomes" id="UP000076738"/>
    </source>
</evidence>
<protein>
    <submittedName>
        <fullName evidence="6">FAD/NAD-binding domain-containing protein</fullName>
    </submittedName>
</protein>
<proteinExistence type="inferred from homology"/>
<name>A0A167IFW9_CALVF</name>
<dbReference type="Proteomes" id="UP000076738">
    <property type="component" value="Unassembled WGS sequence"/>
</dbReference>
<dbReference type="InterPro" id="IPR036188">
    <property type="entry name" value="FAD/NAD-bd_sf"/>
</dbReference>
<dbReference type="InterPro" id="IPR051209">
    <property type="entry name" value="FAD-bind_Monooxygenase_sf"/>
</dbReference>
<gene>
    <name evidence="6" type="ORF">CALVIDRAFT_557510</name>
</gene>
<keyword evidence="4" id="KW-0560">Oxidoreductase</keyword>
<reference evidence="6 7" key="1">
    <citation type="journal article" date="2016" name="Mol. Biol. Evol.">
        <title>Comparative Genomics of Early-Diverging Mushroom-Forming Fungi Provides Insights into the Origins of Lignocellulose Decay Capabilities.</title>
        <authorList>
            <person name="Nagy L.G."/>
            <person name="Riley R."/>
            <person name="Tritt A."/>
            <person name="Adam C."/>
            <person name="Daum C."/>
            <person name="Floudas D."/>
            <person name="Sun H."/>
            <person name="Yadav J.S."/>
            <person name="Pangilinan J."/>
            <person name="Larsson K.H."/>
            <person name="Matsuura K."/>
            <person name="Barry K."/>
            <person name="Labutti K."/>
            <person name="Kuo R."/>
            <person name="Ohm R.A."/>
            <person name="Bhattacharya S.S."/>
            <person name="Shirouzu T."/>
            <person name="Yoshinaga Y."/>
            <person name="Martin F.M."/>
            <person name="Grigoriev I.V."/>
            <person name="Hibbett D.S."/>
        </authorList>
    </citation>
    <scope>NUCLEOTIDE SEQUENCE [LARGE SCALE GENOMIC DNA]</scope>
    <source>
        <strain evidence="6 7">TUFC12733</strain>
    </source>
</reference>